<gene>
    <name evidence="3" type="ORF">HPP92_002426</name>
</gene>
<dbReference type="InterPro" id="IPR011990">
    <property type="entry name" value="TPR-like_helical_dom_sf"/>
</dbReference>
<sequence length="210" mass="23645">MEVAAVPAKARKKSHRPEALFRHALDACSRNKDLSGALTLLESADGQNIHLTSYHFNSLLHILSTSIETLEDNDTRKASVFETAFKVFDRMVSSGATPTEATITTMARIASCRADIGGDMAFDLVKSMEEKYGAVPKLRTYDPALMEFCRVGNLRRPIPLRSTCCHMEFFQKNPKLLLFWRLARRRRWGTGVWLPAKAEKLCGLFSFVDC</sequence>
<proteinExistence type="predicted"/>
<dbReference type="Gene3D" id="1.25.40.10">
    <property type="entry name" value="Tetratricopeptide repeat domain"/>
    <property type="match status" value="1"/>
</dbReference>
<keyword evidence="1" id="KW-0677">Repeat</keyword>
<dbReference type="GO" id="GO:0001682">
    <property type="term" value="P:tRNA 5'-leader removal"/>
    <property type="evidence" value="ECO:0007669"/>
    <property type="project" value="TreeGrafter"/>
</dbReference>
<evidence type="ECO:0000313" key="4">
    <source>
        <dbReference type="Proteomes" id="UP000636800"/>
    </source>
</evidence>
<name>A0A835RSK1_VANPL</name>
<feature type="domain" description="PROP1-like PPR" evidence="2">
    <location>
        <begin position="9"/>
        <end position="156"/>
    </location>
</feature>
<dbReference type="PANTHER" id="PTHR13547">
    <property type="match status" value="1"/>
</dbReference>
<keyword evidence="4" id="KW-1185">Reference proteome</keyword>
<evidence type="ECO:0000256" key="1">
    <source>
        <dbReference type="ARBA" id="ARBA00022737"/>
    </source>
</evidence>
<dbReference type="InterPro" id="IPR033443">
    <property type="entry name" value="PROP1-like_PPR_dom"/>
</dbReference>
<evidence type="ECO:0000313" key="3">
    <source>
        <dbReference type="EMBL" id="KAG0497735.1"/>
    </source>
</evidence>
<dbReference type="Proteomes" id="UP000636800">
    <property type="component" value="Chromosome 1"/>
</dbReference>
<dbReference type="GO" id="GO:0004526">
    <property type="term" value="F:ribonuclease P activity"/>
    <property type="evidence" value="ECO:0007669"/>
    <property type="project" value="TreeGrafter"/>
</dbReference>
<accession>A0A835RSK1</accession>
<reference evidence="3 4" key="1">
    <citation type="journal article" date="2020" name="Nat. Food">
        <title>A phased Vanilla planifolia genome enables genetic improvement of flavour and production.</title>
        <authorList>
            <person name="Hasing T."/>
            <person name="Tang H."/>
            <person name="Brym M."/>
            <person name="Khazi F."/>
            <person name="Huang T."/>
            <person name="Chambers A.H."/>
        </authorList>
    </citation>
    <scope>NUCLEOTIDE SEQUENCE [LARGE SCALE GENOMIC DNA]</scope>
    <source>
        <tissue evidence="3">Leaf</tissue>
    </source>
</reference>
<protein>
    <recommendedName>
        <fullName evidence="2">PROP1-like PPR domain-containing protein</fullName>
    </recommendedName>
</protein>
<dbReference type="OrthoDB" id="66620at2759"/>
<dbReference type="AlphaFoldDB" id="A0A835RSK1"/>
<organism evidence="3 4">
    <name type="scientific">Vanilla planifolia</name>
    <name type="common">Vanilla</name>
    <dbReference type="NCBI Taxonomy" id="51239"/>
    <lineage>
        <taxon>Eukaryota</taxon>
        <taxon>Viridiplantae</taxon>
        <taxon>Streptophyta</taxon>
        <taxon>Embryophyta</taxon>
        <taxon>Tracheophyta</taxon>
        <taxon>Spermatophyta</taxon>
        <taxon>Magnoliopsida</taxon>
        <taxon>Liliopsida</taxon>
        <taxon>Asparagales</taxon>
        <taxon>Orchidaceae</taxon>
        <taxon>Vanilloideae</taxon>
        <taxon>Vanilleae</taxon>
        <taxon>Vanilla</taxon>
    </lineage>
</organism>
<comment type="caution">
    <text evidence="3">The sequence shown here is derived from an EMBL/GenBank/DDBJ whole genome shotgun (WGS) entry which is preliminary data.</text>
</comment>
<dbReference type="EMBL" id="JADCNL010000001">
    <property type="protein sequence ID" value="KAG0497735.1"/>
    <property type="molecule type" value="Genomic_DNA"/>
</dbReference>
<dbReference type="PANTHER" id="PTHR13547:SF13">
    <property type="entry name" value="PROTEINACEOUS RNASE P 2"/>
    <property type="match status" value="1"/>
</dbReference>
<dbReference type="Pfam" id="PF17177">
    <property type="entry name" value="PPR_long"/>
    <property type="match status" value="1"/>
</dbReference>
<evidence type="ECO:0000259" key="2">
    <source>
        <dbReference type="Pfam" id="PF17177"/>
    </source>
</evidence>